<keyword evidence="1 3" id="KW-0238">DNA-binding</keyword>
<sequence>MVSKVSTRDKILELLKKETNLTVGELSTSLGITEMAIRKHLHILERDSFLVINEVRQPMGRPILVYSLSLKAEELFPKSYENLTVEFLHDLKELHGEGMIDYLLEKRSERLKNSYLQNMQNKNFEEKIEELKNIQIKKGYMADVTKIDNETYELVEYNCPIFTVAKEYKKACSCETEMFKEVLGTSNVKRLTCKADNDEHCRFLMKDTDLK</sequence>
<dbReference type="SUPFAM" id="SSF46785">
    <property type="entry name" value="Winged helix' DNA-binding domain"/>
    <property type="match status" value="1"/>
</dbReference>
<feature type="domain" description="Helix-turn-helix type 11" evidence="2">
    <location>
        <begin position="8"/>
        <end position="50"/>
    </location>
</feature>
<dbReference type="Gene3D" id="1.10.10.10">
    <property type="entry name" value="Winged helix-like DNA-binding domain superfamily/Winged helix DNA-binding domain"/>
    <property type="match status" value="1"/>
</dbReference>
<evidence type="ECO:0000259" key="2">
    <source>
        <dbReference type="Pfam" id="PF08279"/>
    </source>
</evidence>
<evidence type="ECO:0000313" key="3">
    <source>
        <dbReference type="EMBL" id="KQL19963.1"/>
    </source>
</evidence>
<dbReference type="InterPro" id="IPR036390">
    <property type="entry name" value="WH_DNA-bd_sf"/>
</dbReference>
<dbReference type="InterPro" id="IPR036388">
    <property type="entry name" value="WH-like_DNA-bd_sf"/>
</dbReference>
<evidence type="ECO:0000313" key="4">
    <source>
        <dbReference type="Proteomes" id="UP000050996"/>
    </source>
</evidence>
<organism evidence="3 4">
    <name type="scientific">Cytobacillus solani</name>
    <dbReference type="NCBI Taxonomy" id="1637975"/>
    <lineage>
        <taxon>Bacteria</taxon>
        <taxon>Bacillati</taxon>
        <taxon>Bacillota</taxon>
        <taxon>Bacilli</taxon>
        <taxon>Bacillales</taxon>
        <taxon>Bacillaceae</taxon>
        <taxon>Cytobacillus</taxon>
    </lineage>
</organism>
<dbReference type="InterPro" id="IPR013196">
    <property type="entry name" value="HTH_11"/>
</dbReference>
<dbReference type="AlphaFoldDB" id="A0A0Q3VHS0"/>
<gene>
    <name evidence="3" type="ORF">AN957_16250</name>
</gene>
<dbReference type="PANTHER" id="PTHR38600">
    <property type="entry name" value="TRANSCRIPTIONAL REGULATORY PROTEIN"/>
    <property type="match status" value="1"/>
</dbReference>
<dbReference type="STRING" id="1637975.AN957_16250"/>
<comment type="caution">
    <text evidence="3">The sequence shown here is derived from an EMBL/GenBank/DDBJ whole genome shotgun (WGS) entry which is preliminary data.</text>
</comment>
<proteinExistence type="predicted"/>
<dbReference type="EMBL" id="LJIX01000006">
    <property type="protein sequence ID" value="KQL19963.1"/>
    <property type="molecule type" value="Genomic_DNA"/>
</dbReference>
<reference evidence="3 4" key="1">
    <citation type="submission" date="2015-09" db="EMBL/GenBank/DDBJ databases">
        <title>Genome sequencing project for genomic taxonomy and phylogenomics of Bacillus-like bacteria.</title>
        <authorList>
            <person name="Liu B."/>
            <person name="Wang J."/>
            <person name="Zhu Y."/>
            <person name="Liu G."/>
            <person name="Chen Q."/>
            <person name="Chen Z."/>
            <person name="Lan J."/>
            <person name="Che J."/>
            <person name="Ge C."/>
            <person name="Shi H."/>
            <person name="Pan Z."/>
            <person name="Liu X."/>
        </authorList>
    </citation>
    <scope>NUCLEOTIDE SEQUENCE [LARGE SCALE GENOMIC DNA]</scope>
    <source>
        <strain evidence="3 4">FJAT-18043</strain>
    </source>
</reference>
<evidence type="ECO:0000256" key="1">
    <source>
        <dbReference type="ARBA" id="ARBA00023125"/>
    </source>
</evidence>
<dbReference type="RefSeq" id="WP_053476498.1">
    <property type="nucleotide sequence ID" value="NZ_CP041305.1"/>
</dbReference>
<dbReference type="CDD" id="cd00090">
    <property type="entry name" value="HTH_ARSR"/>
    <property type="match status" value="1"/>
</dbReference>
<dbReference type="PATRIC" id="fig|1637975.4.peg.3159"/>
<accession>A0A0Q3VHS0</accession>
<name>A0A0Q3VHS0_9BACI</name>
<protein>
    <submittedName>
        <fullName evidence="3">DNA-binding transcriptional regulator</fullName>
    </submittedName>
</protein>
<dbReference type="InterPro" id="IPR011991">
    <property type="entry name" value="ArsR-like_HTH"/>
</dbReference>
<keyword evidence="4" id="KW-1185">Reference proteome</keyword>
<dbReference type="PANTHER" id="PTHR38600:SF2">
    <property type="entry name" value="SLL0088 PROTEIN"/>
    <property type="match status" value="1"/>
</dbReference>
<dbReference type="GO" id="GO:0003677">
    <property type="term" value="F:DNA binding"/>
    <property type="evidence" value="ECO:0007669"/>
    <property type="project" value="UniProtKB-KW"/>
</dbReference>
<dbReference type="Proteomes" id="UP000050996">
    <property type="component" value="Unassembled WGS sequence"/>
</dbReference>
<dbReference type="Pfam" id="PF08279">
    <property type="entry name" value="HTH_11"/>
    <property type="match status" value="1"/>
</dbReference>